<organism evidence="1 2">
    <name type="scientific">Klebsiella phage vB_KpnM_KpV52</name>
    <dbReference type="NCBI Taxonomy" id="1912321"/>
    <lineage>
        <taxon>Viruses</taxon>
        <taxon>Duplodnaviria</taxon>
        <taxon>Heunggongvirae</taxon>
        <taxon>Uroviricota</taxon>
        <taxon>Caudoviricetes</taxon>
        <taxon>Jameshumphriesvirinae</taxon>
        <taxon>Sircambvirus</taxon>
        <taxon>Sircambvirus KpV52</taxon>
        <taxon>Jedunavirus KpV80</taxon>
    </lineage>
</organism>
<dbReference type="SUPFAM" id="SSF46785">
    <property type="entry name" value="Winged helix' DNA-binding domain"/>
    <property type="match status" value="1"/>
</dbReference>
<reference evidence="1 2" key="1">
    <citation type="submission" date="2016-05" db="EMBL/GenBank/DDBJ databases">
        <title>Complete genome sequence of bacteriophage vB_KpnM_KpV52 lytic for Klebsiella pneumoniae.</title>
        <authorList>
            <person name="Komisarova E.V."/>
            <person name="Krasilnikova V.M."/>
            <person name="Kislichkina A.A."/>
            <person name="Myakinina V.P."/>
            <person name="Volozhantsev N.V."/>
        </authorList>
    </citation>
    <scope>NUCLEOTIDE SEQUENCE [LARGE SCALE GENOMIC DNA]</scope>
</reference>
<evidence type="ECO:0000313" key="2">
    <source>
        <dbReference type="Proteomes" id="UP000222016"/>
    </source>
</evidence>
<dbReference type="EMBL" id="KX237516">
    <property type="protein sequence ID" value="AOZ65368.1"/>
    <property type="molecule type" value="Genomic_DNA"/>
</dbReference>
<sequence>MTSDLILLFLSVNPDSTFNEMTKCMSINVGSAYSTVSNLKKYGNIVSTSERPRRYSITKEFTAKSEVYDEYVHRVIAAGASTVESVVKVSGLSSYRVALSIRRLKNLNKISTITGMGITLNELPVDLKLKPWTTKEMQTLEDLAGRVPISEICETLGRTRNSIQMKCHLLGLSLVTHTCRKGHRMVERKTGKWVCNECHSQAERLRRVVNKA</sequence>
<evidence type="ECO:0000313" key="1">
    <source>
        <dbReference type="EMBL" id="AOZ65368.1"/>
    </source>
</evidence>
<dbReference type="InterPro" id="IPR036390">
    <property type="entry name" value="WH_DNA-bd_sf"/>
</dbReference>
<protein>
    <submittedName>
        <fullName evidence="1">Uncharacterized protein</fullName>
    </submittedName>
</protein>
<gene>
    <name evidence="1" type="ORF">kpv52_24</name>
</gene>
<accession>A0A1I9SEU1</accession>
<name>A0A1I9SEU1_9CAUD</name>
<proteinExistence type="predicted"/>
<keyword evidence="2" id="KW-1185">Reference proteome</keyword>
<dbReference type="Proteomes" id="UP000222016">
    <property type="component" value="Genome"/>
</dbReference>